<dbReference type="Proteomes" id="UP001152759">
    <property type="component" value="Chromosome 6"/>
</dbReference>
<dbReference type="InterPro" id="IPR038976">
    <property type="entry name" value="Ssk"/>
</dbReference>
<keyword evidence="1" id="KW-0812">Transmembrane</keyword>
<organism evidence="3 4">
    <name type="scientific">Bemisia tabaci</name>
    <name type="common">Sweetpotato whitefly</name>
    <name type="synonym">Aleurodes tabaci</name>
    <dbReference type="NCBI Taxonomy" id="7038"/>
    <lineage>
        <taxon>Eukaryota</taxon>
        <taxon>Metazoa</taxon>
        <taxon>Ecdysozoa</taxon>
        <taxon>Arthropoda</taxon>
        <taxon>Hexapoda</taxon>
        <taxon>Insecta</taxon>
        <taxon>Pterygota</taxon>
        <taxon>Neoptera</taxon>
        <taxon>Paraneoptera</taxon>
        <taxon>Hemiptera</taxon>
        <taxon>Sternorrhyncha</taxon>
        <taxon>Aleyrodoidea</taxon>
        <taxon>Aleyrodidae</taxon>
        <taxon>Aleyrodinae</taxon>
        <taxon>Bemisia</taxon>
    </lineage>
</organism>
<dbReference type="InterPro" id="IPR056677">
    <property type="entry name" value="DUF7775"/>
</dbReference>
<dbReference type="PANTHER" id="PTHR36692:SF2">
    <property type="entry name" value="GEO12064P1"/>
    <property type="match status" value="1"/>
</dbReference>
<dbReference type="AlphaFoldDB" id="A0A9P0F6G8"/>
<gene>
    <name evidence="3" type="ORF">BEMITA_LOCUS10357</name>
</gene>
<accession>A0A9P0F6G8</accession>
<dbReference type="GO" id="GO:0005886">
    <property type="term" value="C:plasma membrane"/>
    <property type="evidence" value="ECO:0007669"/>
    <property type="project" value="TreeGrafter"/>
</dbReference>
<dbReference type="Pfam" id="PF24985">
    <property type="entry name" value="DUF7775"/>
    <property type="match status" value="1"/>
</dbReference>
<keyword evidence="1" id="KW-1133">Transmembrane helix</keyword>
<proteinExistence type="predicted"/>
<dbReference type="PANTHER" id="PTHR36692">
    <property type="entry name" value="PROTEIN SNAKESKIN"/>
    <property type="match status" value="1"/>
</dbReference>
<name>A0A9P0F6G8_BEMTA</name>
<keyword evidence="1" id="KW-0472">Membrane</keyword>
<feature type="transmembrane region" description="Helical" evidence="1">
    <location>
        <begin position="41"/>
        <end position="61"/>
    </location>
</feature>
<sequence length="133" mass="14772">MPDEFLSLGRLHLSGASSILTIIIFFLHYKSFESNDTHSLFLSTATFAGYFIIMLGSFVGYLTGNPINKKIDLFFVVVGAILFLLCGYFAIDHFSHGLRLDSKSTNLGLTKGWLAVLNGVFFVIDAVFTYRGE</sequence>
<evidence type="ECO:0000313" key="4">
    <source>
        <dbReference type="Proteomes" id="UP001152759"/>
    </source>
</evidence>
<feature type="transmembrane region" description="Helical" evidence="1">
    <location>
        <begin position="73"/>
        <end position="91"/>
    </location>
</feature>
<reference evidence="3" key="1">
    <citation type="submission" date="2021-12" db="EMBL/GenBank/DDBJ databases">
        <authorList>
            <person name="King R."/>
        </authorList>
    </citation>
    <scope>NUCLEOTIDE SEQUENCE</scope>
</reference>
<feature type="domain" description="DUF7775" evidence="2">
    <location>
        <begin position="19"/>
        <end position="99"/>
    </location>
</feature>
<evidence type="ECO:0000313" key="3">
    <source>
        <dbReference type="EMBL" id="CAH0391771.1"/>
    </source>
</evidence>
<evidence type="ECO:0000259" key="2">
    <source>
        <dbReference type="Pfam" id="PF24985"/>
    </source>
</evidence>
<dbReference type="EMBL" id="OU963867">
    <property type="protein sequence ID" value="CAH0391771.1"/>
    <property type="molecule type" value="Genomic_DNA"/>
</dbReference>
<protein>
    <recommendedName>
        <fullName evidence="2">DUF7775 domain-containing protein</fullName>
    </recommendedName>
</protein>
<keyword evidence="4" id="KW-1185">Reference proteome</keyword>
<feature type="transmembrane region" description="Helical" evidence="1">
    <location>
        <begin position="111"/>
        <end position="130"/>
    </location>
</feature>
<evidence type="ECO:0000256" key="1">
    <source>
        <dbReference type="SAM" id="Phobius"/>
    </source>
</evidence>
<dbReference type="GO" id="GO:0019991">
    <property type="term" value="P:septate junction assembly"/>
    <property type="evidence" value="ECO:0007669"/>
    <property type="project" value="InterPro"/>
</dbReference>
<feature type="transmembrane region" description="Helical" evidence="1">
    <location>
        <begin position="12"/>
        <end position="29"/>
    </location>
</feature>